<evidence type="ECO:0000313" key="2">
    <source>
        <dbReference type="EMBL" id="RII36920.1"/>
    </source>
</evidence>
<evidence type="ECO:0008006" key="4">
    <source>
        <dbReference type="Google" id="ProtNLM"/>
    </source>
</evidence>
<organism evidence="2 3">
    <name type="scientific">Pseudooceanicola sediminis</name>
    <dbReference type="NCBI Taxonomy" id="2211117"/>
    <lineage>
        <taxon>Bacteria</taxon>
        <taxon>Pseudomonadati</taxon>
        <taxon>Pseudomonadota</taxon>
        <taxon>Alphaproteobacteria</taxon>
        <taxon>Rhodobacterales</taxon>
        <taxon>Paracoccaceae</taxon>
        <taxon>Pseudooceanicola</taxon>
    </lineage>
</organism>
<evidence type="ECO:0000256" key="1">
    <source>
        <dbReference type="SAM" id="SignalP"/>
    </source>
</evidence>
<keyword evidence="3" id="KW-1185">Reference proteome</keyword>
<feature type="chain" id="PRO_5017237947" description="Porin" evidence="1">
    <location>
        <begin position="24"/>
        <end position="254"/>
    </location>
</feature>
<feature type="signal peptide" evidence="1">
    <location>
        <begin position="1"/>
        <end position="23"/>
    </location>
</feature>
<gene>
    <name evidence="2" type="ORF">DL237_19965</name>
</gene>
<evidence type="ECO:0000313" key="3">
    <source>
        <dbReference type="Proteomes" id="UP000265848"/>
    </source>
</evidence>
<dbReference type="RefSeq" id="WP_119400747.1">
    <property type="nucleotide sequence ID" value="NZ_QWJJ01000028.1"/>
</dbReference>
<dbReference type="EMBL" id="QWJJ01000028">
    <property type="protein sequence ID" value="RII36920.1"/>
    <property type="molecule type" value="Genomic_DNA"/>
</dbReference>
<dbReference type="OrthoDB" id="7851054at2"/>
<sequence>MANKYNWLAGVATVAATAVPLGAAQAQTVNQSALYGADSAFILPNGAVSFGGTLTDPRGGVSGAGKDGDLALSFGLGNPIDAVGVQLDMNITGTDPVFDSGAFNIKVARSLYLSDDLVVFGAVTASNLAPWGDAEGEDVTWTGTVTGMTEIATQSAIYPVMMTVGYGSNTTLLSAGQSDTGEGMFAGVGVGVAKYLGVSVSGTENQLNAGVSIGVPGVPELGITLGVNDVTDNMDRKQKTLSVSYTLTDPFGGR</sequence>
<reference evidence="2 3" key="1">
    <citation type="submission" date="2018-08" db="EMBL/GenBank/DDBJ databases">
        <title>Pseudooceanicola sediminis CY03 in the family Rhodobacteracea.</title>
        <authorList>
            <person name="Zhang Y.-J."/>
        </authorList>
    </citation>
    <scope>NUCLEOTIDE SEQUENCE [LARGE SCALE GENOMIC DNA]</scope>
    <source>
        <strain evidence="2 3">CY03</strain>
    </source>
</reference>
<name>A0A399IVE7_9RHOB</name>
<protein>
    <recommendedName>
        <fullName evidence="4">Porin</fullName>
    </recommendedName>
</protein>
<keyword evidence="1" id="KW-0732">Signal</keyword>
<accession>A0A399IVE7</accession>
<dbReference type="AlphaFoldDB" id="A0A399IVE7"/>
<proteinExistence type="predicted"/>
<dbReference type="Proteomes" id="UP000265848">
    <property type="component" value="Unassembled WGS sequence"/>
</dbReference>
<comment type="caution">
    <text evidence="2">The sequence shown here is derived from an EMBL/GenBank/DDBJ whole genome shotgun (WGS) entry which is preliminary data.</text>
</comment>